<sequence length="225" mass="23904">MTLEGTNTWVLGEPGARRGVVVDPGEDSPAHRAAIRAELDRRALRCALVVVTHHHLDHVGGLDAFRAEHDDAPVRREPGTLTVDGLRMDVLATPGHTADSISVLLPAEASLLTGDTVLGRGSTVLAEPDGDLAAYLDSLDRLLALDAAVLLPGHGPARTDARAALTTQRDHRRARLEQVRAARASGLADLDALVVAVHGPLDERLHRAARASIRAQLAYLDDADT</sequence>
<evidence type="ECO:0000259" key="1">
    <source>
        <dbReference type="SMART" id="SM00849"/>
    </source>
</evidence>
<dbReference type="InterPro" id="IPR036388">
    <property type="entry name" value="WH-like_DNA-bd_sf"/>
</dbReference>
<accession>A0ABV5LU88</accession>
<keyword evidence="3" id="KW-1185">Reference proteome</keyword>
<gene>
    <name evidence="2" type="ORF">ACFFVI_11640</name>
</gene>
<dbReference type="InterPro" id="IPR050662">
    <property type="entry name" value="Sec-metab_biosynth-thioest"/>
</dbReference>
<dbReference type="PANTHER" id="PTHR23131">
    <property type="entry name" value="ENDORIBONUCLEASE LACTB2"/>
    <property type="match status" value="1"/>
</dbReference>
<dbReference type="Gene3D" id="3.60.15.10">
    <property type="entry name" value="Ribonuclease Z/Hydroxyacylglutathione hydrolase-like"/>
    <property type="match status" value="2"/>
</dbReference>
<dbReference type="InterPro" id="IPR001279">
    <property type="entry name" value="Metallo-B-lactamas"/>
</dbReference>
<evidence type="ECO:0000313" key="2">
    <source>
        <dbReference type="EMBL" id="MFB9377620.1"/>
    </source>
</evidence>
<name>A0ABV5LU88_9ACTN</name>
<dbReference type="Pfam" id="PF00753">
    <property type="entry name" value="Lactamase_B"/>
    <property type="match status" value="2"/>
</dbReference>
<evidence type="ECO:0000313" key="3">
    <source>
        <dbReference type="Proteomes" id="UP001589748"/>
    </source>
</evidence>
<dbReference type="InterPro" id="IPR036866">
    <property type="entry name" value="RibonucZ/Hydroxyglut_hydro"/>
</dbReference>
<dbReference type="SMART" id="SM00849">
    <property type="entry name" value="Lactamase_B"/>
    <property type="match status" value="1"/>
</dbReference>
<protein>
    <submittedName>
        <fullName evidence="2">MBL fold metallo-hydrolase</fullName>
    </submittedName>
</protein>
<dbReference type="SUPFAM" id="SSF56281">
    <property type="entry name" value="Metallo-hydrolase/oxidoreductase"/>
    <property type="match status" value="1"/>
</dbReference>
<organism evidence="2 3">
    <name type="scientific">Kineococcus gynurae</name>
    <dbReference type="NCBI Taxonomy" id="452979"/>
    <lineage>
        <taxon>Bacteria</taxon>
        <taxon>Bacillati</taxon>
        <taxon>Actinomycetota</taxon>
        <taxon>Actinomycetes</taxon>
        <taxon>Kineosporiales</taxon>
        <taxon>Kineosporiaceae</taxon>
        <taxon>Kineococcus</taxon>
    </lineage>
</organism>
<comment type="caution">
    <text evidence="2">The sequence shown here is derived from an EMBL/GenBank/DDBJ whole genome shotgun (WGS) entry which is preliminary data.</text>
</comment>
<dbReference type="Proteomes" id="UP001589748">
    <property type="component" value="Unassembled WGS sequence"/>
</dbReference>
<proteinExistence type="predicted"/>
<dbReference type="RefSeq" id="WP_380138810.1">
    <property type="nucleotide sequence ID" value="NZ_JBHLUI010000010.1"/>
</dbReference>
<feature type="domain" description="Metallo-beta-lactamase" evidence="1">
    <location>
        <begin position="5"/>
        <end position="154"/>
    </location>
</feature>
<dbReference type="EMBL" id="JBHMDM010000005">
    <property type="protein sequence ID" value="MFB9377620.1"/>
    <property type="molecule type" value="Genomic_DNA"/>
</dbReference>
<dbReference type="PANTHER" id="PTHR23131:SF0">
    <property type="entry name" value="ENDORIBONUCLEASE LACTB2"/>
    <property type="match status" value="1"/>
</dbReference>
<reference evidence="2 3" key="1">
    <citation type="submission" date="2024-09" db="EMBL/GenBank/DDBJ databases">
        <authorList>
            <person name="Sun Q."/>
            <person name="Mori K."/>
        </authorList>
    </citation>
    <scope>NUCLEOTIDE SEQUENCE [LARGE SCALE GENOMIC DNA]</scope>
    <source>
        <strain evidence="2 3">TISTR 1856</strain>
    </source>
</reference>
<dbReference type="Gene3D" id="1.10.10.10">
    <property type="entry name" value="Winged helix-like DNA-binding domain superfamily/Winged helix DNA-binding domain"/>
    <property type="match status" value="1"/>
</dbReference>